<dbReference type="AlphaFoldDB" id="A2D7H6"/>
<reference evidence="2" key="2">
    <citation type="journal article" date="2007" name="Science">
        <title>Draft genome sequence of the sexually transmitted pathogen Trichomonas vaginalis.</title>
        <authorList>
            <person name="Carlton J.M."/>
            <person name="Hirt R.P."/>
            <person name="Silva J.C."/>
            <person name="Delcher A.L."/>
            <person name="Schatz M."/>
            <person name="Zhao Q."/>
            <person name="Wortman J.R."/>
            <person name="Bidwell S.L."/>
            <person name="Alsmark U.C.M."/>
            <person name="Besteiro S."/>
            <person name="Sicheritz-Ponten T."/>
            <person name="Noel C.J."/>
            <person name="Dacks J.B."/>
            <person name="Foster P.G."/>
            <person name="Simillion C."/>
            <person name="Van de Peer Y."/>
            <person name="Miranda-Saavedra D."/>
            <person name="Barton G.J."/>
            <person name="Westrop G.D."/>
            <person name="Mueller S."/>
            <person name="Dessi D."/>
            <person name="Fiori P.L."/>
            <person name="Ren Q."/>
            <person name="Paulsen I."/>
            <person name="Zhang H."/>
            <person name="Bastida-Corcuera F.D."/>
            <person name="Simoes-Barbosa A."/>
            <person name="Brown M.T."/>
            <person name="Hayes R.D."/>
            <person name="Mukherjee M."/>
            <person name="Okumura C.Y."/>
            <person name="Schneider R."/>
            <person name="Smith A.J."/>
            <person name="Vanacova S."/>
            <person name="Villalvazo M."/>
            <person name="Haas B.J."/>
            <person name="Pertea M."/>
            <person name="Feldblyum T.V."/>
            <person name="Utterback T.R."/>
            <person name="Shu C.L."/>
            <person name="Osoegawa K."/>
            <person name="de Jong P.J."/>
            <person name="Hrdy I."/>
            <person name="Horvathova L."/>
            <person name="Zubacova Z."/>
            <person name="Dolezal P."/>
            <person name="Malik S.B."/>
            <person name="Logsdon J.M. Jr."/>
            <person name="Henze K."/>
            <person name="Gupta A."/>
            <person name="Wang C.C."/>
            <person name="Dunne R.L."/>
            <person name="Upcroft J.A."/>
            <person name="Upcroft P."/>
            <person name="White O."/>
            <person name="Salzberg S.L."/>
            <person name="Tang P."/>
            <person name="Chiu C.-H."/>
            <person name="Lee Y.-S."/>
            <person name="Embley T.M."/>
            <person name="Coombs G.H."/>
            <person name="Mottram J.C."/>
            <person name="Tachezy J."/>
            <person name="Fraser-Liggett C.M."/>
            <person name="Johnson P.J."/>
        </authorList>
    </citation>
    <scope>NUCLEOTIDE SEQUENCE [LARGE SCALE GENOMIC DNA]</scope>
    <source>
        <strain evidence="2">G3</strain>
    </source>
</reference>
<sequence>MNHPRFETVQSNELTYKYQRLKEKMKVIKAENENYLKINELLQGELNQKSAALEASSRSFQALKLQYEELLQRLTEIHFSSFSSSANSDVNIKKETDDEVVKLKQIIVEKDAIIEKLQHDLLSYKNNDSKIDQIYKLILEFKQKRGEKENAISVDRQKYIYQSINDLITMLTESEAKREKTERRIKYILTACNKLTKIVSEERIRITQIIKSNEASQDDDFLDQEFRKLRIFIQKANKKYNISNSIEF</sequence>
<evidence type="ECO:0000256" key="1">
    <source>
        <dbReference type="SAM" id="Coils"/>
    </source>
</evidence>
<accession>A2D7H6</accession>
<dbReference type="EMBL" id="DS113177">
    <property type="protein sequence ID" value="EAY23693.1"/>
    <property type="molecule type" value="Genomic_DNA"/>
</dbReference>
<dbReference type="VEuPathDB" id="TrichDB:TVAG_120310"/>
<dbReference type="VEuPathDB" id="TrichDB:TVAGG3_0993330"/>
<dbReference type="RefSeq" id="XP_001276941.1">
    <property type="nucleotide sequence ID" value="XM_001276940.1"/>
</dbReference>
<reference evidence="2" key="1">
    <citation type="submission" date="2006-10" db="EMBL/GenBank/DDBJ databases">
        <authorList>
            <person name="Amadeo P."/>
            <person name="Zhao Q."/>
            <person name="Wortman J."/>
            <person name="Fraser-Liggett C."/>
            <person name="Carlton J."/>
        </authorList>
    </citation>
    <scope>NUCLEOTIDE SEQUENCE</scope>
    <source>
        <strain evidence="2">G3</strain>
    </source>
</reference>
<evidence type="ECO:0000313" key="2">
    <source>
        <dbReference type="EMBL" id="EAY23693.1"/>
    </source>
</evidence>
<name>A2D7H6_TRIV3</name>
<proteinExistence type="predicted"/>
<evidence type="ECO:0000313" key="3">
    <source>
        <dbReference type="Proteomes" id="UP000001542"/>
    </source>
</evidence>
<keyword evidence="3" id="KW-1185">Reference proteome</keyword>
<dbReference type="KEGG" id="tva:4720659"/>
<protein>
    <submittedName>
        <fullName evidence="2">Uncharacterized protein</fullName>
    </submittedName>
</protein>
<dbReference type="InParanoid" id="A2D7H6"/>
<feature type="coiled-coil region" evidence="1">
    <location>
        <begin position="11"/>
        <end position="73"/>
    </location>
</feature>
<keyword evidence="1" id="KW-0175">Coiled coil</keyword>
<gene>
    <name evidence="2" type="ORF">TVAG_120310</name>
</gene>
<dbReference type="SMR" id="A2D7H6"/>
<organism evidence="2 3">
    <name type="scientific">Trichomonas vaginalis (strain ATCC PRA-98 / G3)</name>
    <dbReference type="NCBI Taxonomy" id="412133"/>
    <lineage>
        <taxon>Eukaryota</taxon>
        <taxon>Metamonada</taxon>
        <taxon>Parabasalia</taxon>
        <taxon>Trichomonadida</taxon>
        <taxon>Trichomonadidae</taxon>
        <taxon>Trichomonas</taxon>
    </lineage>
</organism>
<dbReference type="Proteomes" id="UP000001542">
    <property type="component" value="Unassembled WGS sequence"/>
</dbReference>